<dbReference type="Proteomes" id="UP000607653">
    <property type="component" value="Unassembled WGS sequence"/>
</dbReference>
<protein>
    <submittedName>
        <fullName evidence="1">Uncharacterized protein</fullName>
    </submittedName>
</protein>
<dbReference type="EMBL" id="DUZY01000008">
    <property type="protein sequence ID" value="DAD47243.1"/>
    <property type="molecule type" value="Genomic_DNA"/>
</dbReference>
<dbReference type="AlphaFoldDB" id="A0A822ZQV0"/>
<gene>
    <name evidence="1" type="ORF">HUJ06_017180</name>
</gene>
<evidence type="ECO:0000313" key="2">
    <source>
        <dbReference type="Proteomes" id="UP000607653"/>
    </source>
</evidence>
<keyword evidence="2" id="KW-1185">Reference proteome</keyword>
<proteinExistence type="predicted"/>
<organism evidence="1 2">
    <name type="scientific">Nelumbo nucifera</name>
    <name type="common">Sacred lotus</name>
    <dbReference type="NCBI Taxonomy" id="4432"/>
    <lineage>
        <taxon>Eukaryota</taxon>
        <taxon>Viridiplantae</taxon>
        <taxon>Streptophyta</taxon>
        <taxon>Embryophyta</taxon>
        <taxon>Tracheophyta</taxon>
        <taxon>Spermatophyta</taxon>
        <taxon>Magnoliopsida</taxon>
        <taxon>Proteales</taxon>
        <taxon>Nelumbonaceae</taxon>
        <taxon>Nelumbo</taxon>
    </lineage>
</organism>
<accession>A0A822ZQV0</accession>
<reference evidence="1 2" key="1">
    <citation type="journal article" date="2020" name="Mol. Biol. Evol.">
        <title>Distinct Expression and Methylation Patterns for Genes with Different Fates following a Single Whole-Genome Duplication in Flowering Plants.</title>
        <authorList>
            <person name="Shi T."/>
            <person name="Rahmani R.S."/>
            <person name="Gugger P.F."/>
            <person name="Wang M."/>
            <person name="Li H."/>
            <person name="Zhang Y."/>
            <person name="Li Z."/>
            <person name="Wang Q."/>
            <person name="Van de Peer Y."/>
            <person name="Marchal K."/>
            <person name="Chen J."/>
        </authorList>
    </citation>
    <scope>NUCLEOTIDE SEQUENCE [LARGE SCALE GENOMIC DNA]</scope>
    <source>
        <tissue evidence="1">Leaf</tissue>
    </source>
</reference>
<name>A0A822ZQV0_NELNU</name>
<sequence length="64" mass="7226">MKGKGERGKSKIREEGIRGEGEGWSIRGERTTTAVWCVDGKKMIYPPGDFSILISWGEEKRGKR</sequence>
<evidence type="ECO:0000313" key="1">
    <source>
        <dbReference type="EMBL" id="DAD47243.1"/>
    </source>
</evidence>
<comment type="caution">
    <text evidence="1">The sequence shown here is derived from an EMBL/GenBank/DDBJ whole genome shotgun (WGS) entry which is preliminary data.</text>
</comment>